<dbReference type="RefSeq" id="WP_281752686.1">
    <property type="nucleotide sequence ID" value="NZ_BRVP01000004.1"/>
</dbReference>
<dbReference type="Pfam" id="PF09423">
    <property type="entry name" value="PhoD"/>
    <property type="match status" value="1"/>
</dbReference>
<comment type="caution">
    <text evidence="3">The sequence shown here is derived from an EMBL/GenBank/DDBJ whole genome shotgun (WGS) entry which is preliminary data.</text>
</comment>
<dbReference type="Gene3D" id="3.60.21.70">
    <property type="entry name" value="PhoD-like phosphatase"/>
    <property type="match status" value="1"/>
</dbReference>
<dbReference type="InterPro" id="IPR052900">
    <property type="entry name" value="Phospholipid_Metab_Enz"/>
</dbReference>
<organism evidence="3 4">
    <name type="scientific">Neptunitalea chrysea</name>
    <dbReference type="NCBI Taxonomy" id="1647581"/>
    <lineage>
        <taxon>Bacteria</taxon>
        <taxon>Pseudomonadati</taxon>
        <taxon>Bacteroidota</taxon>
        <taxon>Flavobacteriia</taxon>
        <taxon>Flavobacteriales</taxon>
        <taxon>Flavobacteriaceae</taxon>
        <taxon>Neptunitalea</taxon>
    </lineage>
</organism>
<evidence type="ECO:0000313" key="4">
    <source>
        <dbReference type="Proteomes" id="UP001143545"/>
    </source>
</evidence>
<dbReference type="Proteomes" id="UP001143545">
    <property type="component" value="Unassembled WGS sequence"/>
</dbReference>
<dbReference type="Gene3D" id="2.60.40.380">
    <property type="entry name" value="Purple acid phosphatase-like, N-terminal"/>
    <property type="match status" value="1"/>
</dbReference>
<dbReference type="PANTHER" id="PTHR43606">
    <property type="entry name" value="PHOSPHATASE, PUTATIVE (AFU_ORTHOLOGUE AFUA_6G08710)-RELATED"/>
    <property type="match status" value="1"/>
</dbReference>
<dbReference type="CDD" id="cd07389">
    <property type="entry name" value="MPP_PhoD"/>
    <property type="match status" value="1"/>
</dbReference>
<dbReference type="Pfam" id="PF16655">
    <property type="entry name" value="PhoD_N"/>
    <property type="match status" value="1"/>
</dbReference>
<protein>
    <submittedName>
        <fullName evidence="3">Alkaline phosphatase</fullName>
    </submittedName>
</protein>
<dbReference type="SUPFAM" id="SSF56300">
    <property type="entry name" value="Metallo-dependent phosphatases"/>
    <property type="match status" value="1"/>
</dbReference>
<feature type="domain" description="PhoD-like phosphatase metallophosphatase" evidence="1">
    <location>
        <begin position="154"/>
        <end position="561"/>
    </location>
</feature>
<dbReference type="AlphaFoldDB" id="A0A9W6EUJ0"/>
<sequence>MNQKTNSRREFIYRSLLATGGVMLSANFISCKNDDDTAPSGSIPEDLTENNFDYGVASFDPTSSQVIIWTRYTTEASSVAITWQISTDENFEDILRSGEVTTTADRDYTIAVEVQELDPSQKLYYRFIQIDDETVSPVGETITFPENASEVTIAICSCSNFPAGLFNVYKEMANSNADVIVHLGDYIYEYGEGEYGTNDYTTALGRTHSPSNELLELTDYRTRYKQYRSDSNLQLAHQKKPFICVWDDHEVANDTYQNGAENHQSDEGSFDNRKAAAIQAYSEYIAVRTEDAAKIYRSFNIGNLINLIMLDTRIIGRDKQLSYYDYLNADGSINAAGFQSDLYDTNRTVLGTEQRAWFLNELSSSATTWQVVGQQVLMGKMLIPMELLLAMNSMLVELETYGSVSDGTFSAFTTLMTELVTIKLKQQNGIPLTTEETTRIETVAPYNLDAWDGYAYEREVILSAFEGKNVVCLAGDTHNSWATALTRVDSSGNKIQVAQEFATTSVSSPGFENYLGLAGAEVIAGFEQAITALIDDLSYVDASQRGFVKITFTTSDATAEYIYVDSVFSESYTPTTENQIPYSI</sequence>
<evidence type="ECO:0000259" key="2">
    <source>
        <dbReference type="Pfam" id="PF16655"/>
    </source>
</evidence>
<feature type="domain" description="Phospholipase D N-terminal" evidence="2">
    <location>
        <begin position="55"/>
        <end position="143"/>
    </location>
</feature>
<reference evidence="3" key="1">
    <citation type="submission" date="2022-07" db="EMBL/GenBank/DDBJ databases">
        <title>Taxonomy of Novel Oxalotrophic and Methylotrophic Bacteria.</title>
        <authorList>
            <person name="Sahin N."/>
            <person name="Tani A."/>
        </authorList>
    </citation>
    <scope>NUCLEOTIDE SEQUENCE</scope>
    <source>
        <strain evidence="3">AM327</strain>
    </source>
</reference>
<dbReference type="InterPro" id="IPR029052">
    <property type="entry name" value="Metallo-depent_PP-like"/>
</dbReference>
<dbReference type="InterPro" id="IPR038607">
    <property type="entry name" value="PhoD-like_sf"/>
</dbReference>
<dbReference type="InterPro" id="IPR032093">
    <property type="entry name" value="PhoD_N"/>
</dbReference>
<dbReference type="PANTHER" id="PTHR43606:SF2">
    <property type="entry name" value="ALKALINE PHOSPHATASE FAMILY PROTEIN (AFU_ORTHOLOGUE AFUA_5G03860)"/>
    <property type="match status" value="1"/>
</dbReference>
<dbReference type="EMBL" id="BRVP01000004">
    <property type="protein sequence ID" value="GLB51786.1"/>
    <property type="molecule type" value="Genomic_DNA"/>
</dbReference>
<dbReference type="InterPro" id="IPR018946">
    <property type="entry name" value="PhoD-like_MPP"/>
</dbReference>
<gene>
    <name evidence="3" type="primary">phoD</name>
    <name evidence="3" type="ORF">NBRC110019_08250</name>
</gene>
<accession>A0A9W6EUJ0</accession>
<name>A0A9W6EUJ0_9FLAO</name>
<proteinExistence type="predicted"/>
<evidence type="ECO:0000313" key="3">
    <source>
        <dbReference type="EMBL" id="GLB51786.1"/>
    </source>
</evidence>
<keyword evidence="4" id="KW-1185">Reference proteome</keyword>
<evidence type="ECO:0000259" key="1">
    <source>
        <dbReference type="Pfam" id="PF09423"/>
    </source>
</evidence>